<reference evidence="1" key="2">
    <citation type="journal article" date="2023" name="Int. J. Mol. Sci.">
        <title>De Novo Assembly and Annotation of 11 Diverse Shrub Willow (Salix) Genomes Reveals Novel Gene Organization in Sex-Linked Regions.</title>
        <authorList>
            <person name="Hyden B."/>
            <person name="Feng K."/>
            <person name="Yates T.B."/>
            <person name="Jawdy S."/>
            <person name="Cereghino C."/>
            <person name="Smart L.B."/>
            <person name="Muchero W."/>
        </authorList>
    </citation>
    <scope>NUCLEOTIDE SEQUENCE [LARGE SCALE GENOMIC DNA]</scope>
    <source>
        <tissue evidence="1">Shoot tip</tissue>
    </source>
</reference>
<dbReference type="GO" id="GO:0006950">
    <property type="term" value="P:response to stress"/>
    <property type="evidence" value="ECO:0007669"/>
    <property type="project" value="TreeGrafter"/>
</dbReference>
<sequence length="261" mass="28928">MAWMQIMYKKFEAMCLELDDILEQEGLKYADQLQTVGANIKQFCSEIVRDVQPQPTEDTMDGVASDSCLVKNTESDKKSKEGIVQNHFDMEPCNVSHLLYSCSVEPIKATKYDLSLEEMIVAENLLLLRTYQPEAFDAPEDKDLSISVPDLGFTSIEASAEPIRQIDNSSEDAISLGSSSSVKLDGSCFVTDCNELSSFSYEAGQLGSSKEILDNVSFKANQVFNQEPAFDPNASQQKESFASTAITRPDHDPCDSDWVIV</sequence>
<organism evidence="1 2">
    <name type="scientific">Salix viminalis</name>
    <name type="common">Common osier</name>
    <name type="synonym">Basket willow</name>
    <dbReference type="NCBI Taxonomy" id="40686"/>
    <lineage>
        <taxon>Eukaryota</taxon>
        <taxon>Viridiplantae</taxon>
        <taxon>Streptophyta</taxon>
        <taxon>Embryophyta</taxon>
        <taxon>Tracheophyta</taxon>
        <taxon>Spermatophyta</taxon>
        <taxon>Magnoliopsida</taxon>
        <taxon>eudicotyledons</taxon>
        <taxon>Gunneridae</taxon>
        <taxon>Pentapetalae</taxon>
        <taxon>rosids</taxon>
        <taxon>fabids</taxon>
        <taxon>Malpighiales</taxon>
        <taxon>Salicaceae</taxon>
        <taxon>Saliceae</taxon>
        <taxon>Salix</taxon>
    </lineage>
</organism>
<dbReference type="OrthoDB" id="825255at2759"/>
<dbReference type="EMBL" id="JAPFFL010000008">
    <property type="protein sequence ID" value="KAJ6707156.1"/>
    <property type="molecule type" value="Genomic_DNA"/>
</dbReference>
<protein>
    <submittedName>
        <fullName evidence="1">Uncharacterized protein</fullName>
    </submittedName>
</protein>
<dbReference type="GO" id="GO:0061908">
    <property type="term" value="C:phagophore"/>
    <property type="evidence" value="ECO:0007669"/>
    <property type="project" value="TreeGrafter"/>
</dbReference>
<evidence type="ECO:0000313" key="2">
    <source>
        <dbReference type="Proteomes" id="UP001151529"/>
    </source>
</evidence>
<dbReference type="Proteomes" id="UP001151529">
    <property type="component" value="Chromosome 4"/>
</dbReference>
<dbReference type="AlphaFoldDB" id="A0A9Q0QIL9"/>
<name>A0A9Q0QIL9_SALVM</name>
<proteinExistence type="predicted"/>
<dbReference type="GO" id="GO:0005776">
    <property type="term" value="C:autophagosome"/>
    <property type="evidence" value="ECO:0007669"/>
    <property type="project" value="TreeGrafter"/>
</dbReference>
<evidence type="ECO:0000313" key="1">
    <source>
        <dbReference type="EMBL" id="KAJ6707156.1"/>
    </source>
</evidence>
<accession>A0A9Q0QIL9</accession>
<dbReference type="PANTHER" id="PTHR34659">
    <property type="entry name" value="BNAA05G11610D PROTEIN"/>
    <property type="match status" value="1"/>
</dbReference>
<gene>
    <name evidence="1" type="ORF">OIU85_027502</name>
</gene>
<dbReference type="InterPro" id="IPR053273">
    <property type="entry name" value="CST_Regulator"/>
</dbReference>
<keyword evidence="2" id="KW-1185">Reference proteome</keyword>
<comment type="caution">
    <text evidence="1">The sequence shown here is derived from an EMBL/GenBank/DDBJ whole genome shotgun (WGS) entry which is preliminary data.</text>
</comment>
<reference evidence="1" key="1">
    <citation type="submission" date="2022-11" db="EMBL/GenBank/DDBJ databases">
        <authorList>
            <person name="Hyden B.L."/>
            <person name="Feng K."/>
            <person name="Yates T."/>
            <person name="Jawdy S."/>
            <person name="Smart L.B."/>
            <person name="Muchero W."/>
        </authorList>
    </citation>
    <scope>NUCLEOTIDE SEQUENCE</scope>
    <source>
        <tissue evidence="1">Shoot tip</tissue>
    </source>
</reference>
<dbReference type="PANTHER" id="PTHR34659:SF4">
    <property type="match status" value="1"/>
</dbReference>